<dbReference type="RefSeq" id="WP_184186807.1">
    <property type="nucleotide sequence ID" value="NZ_JACHLE010000001.1"/>
</dbReference>
<dbReference type="Proteomes" id="UP000592180">
    <property type="component" value="Unassembled WGS sequence"/>
</dbReference>
<evidence type="ECO:0000313" key="16">
    <source>
        <dbReference type="Proteomes" id="UP000592180"/>
    </source>
</evidence>
<dbReference type="AlphaFoldDB" id="A0A840KFA6"/>
<evidence type="ECO:0000256" key="7">
    <source>
        <dbReference type="ARBA" id="ARBA00022723"/>
    </source>
</evidence>
<dbReference type="GO" id="GO:0017001">
    <property type="term" value="P:antibiotic catabolic process"/>
    <property type="evidence" value="ECO:0007669"/>
    <property type="project" value="UniProtKB-ARBA"/>
</dbReference>
<dbReference type="EMBL" id="JACHLE010000001">
    <property type="protein sequence ID" value="MBB4806203.1"/>
    <property type="molecule type" value="Genomic_DNA"/>
</dbReference>
<keyword evidence="9" id="KW-0574">Periplasm</keyword>
<keyword evidence="10 15" id="KW-0378">Hydrolase</keyword>
<dbReference type="SMART" id="SM00849">
    <property type="entry name" value="Lactamase_B"/>
    <property type="match status" value="1"/>
</dbReference>
<evidence type="ECO:0000256" key="8">
    <source>
        <dbReference type="ARBA" id="ARBA00022729"/>
    </source>
</evidence>
<evidence type="ECO:0000256" key="11">
    <source>
        <dbReference type="ARBA" id="ARBA00022833"/>
    </source>
</evidence>
<feature type="chain" id="PRO_5032838310" description="beta-lactamase" evidence="13">
    <location>
        <begin position="26"/>
        <end position="250"/>
    </location>
</feature>
<dbReference type="PANTHER" id="PTHR42951:SF4">
    <property type="entry name" value="ACYL-COENZYME A THIOESTERASE MBLAC2"/>
    <property type="match status" value="1"/>
</dbReference>
<dbReference type="GO" id="GO:0008800">
    <property type="term" value="F:beta-lactamase activity"/>
    <property type="evidence" value="ECO:0007669"/>
    <property type="project" value="UniProtKB-EC"/>
</dbReference>
<comment type="cofactor">
    <cofactor evidence="2">
        <name>Zn(2+)</name>
        <dbReference type="ChEBI" id="CHEBI:29105"/>
    </cofactor>
</comment>
<evidence type="ECO:0000256" key="10">
    <source>
        <dbReference type="ARBA" id="ARBA00022801"/>
    </source>
</evidence>
<dbReference type="Gene3D" id="3.60.15.10">
    <property type="entry name" value="Ribonuclease Z/Hydroxyacylglutathione hydrolase-like"/>
    <property type="match status" value="1"/>
</dbReference>
<evidence type="ECO:0000256" key="5">
    <source>
        <dbReference type="ARBA" id="ARBA00011245"/>
    </source>
</evidence>
<sequence>MKSVSKFLFLLSVLFILSCNSQKSAAGDGKILYQSDDLIITQLSKNVYQHISYFNSETFGKVPCNGMIVKDGNETVIFDTPVDDKSSGELISWIKNNLHSKINAVIPTHFHEDCVGGLKEFSKNKIPSYASNKTIGFAKEKGFNVPDHGFDDALTLNVGKQKVYATFYGEGHTKDNVVGYFPVENAMFGGCLIKEAGASKGNLEDANVNAWPATVEKVKKAYPEAKIIIPGHGKTGGTELLDYTIKLFRE</sequence>
<comment type="caution">
    <text evidence="15">The sequence shown here is derived from an EMBL/GenBank/DDBJ whole genome shotgun (WGS) entry which is preliminary data.</text>
</comment>
<evidence type="ECO:0000256" key="6">
    <source>
        <dbReference type="ARBA" id="ARBA00012865"/>
    </source>
</evidence>
<protein>
    <recommendedName>
        <fullName evidence="6">beta-lactamase</fullName>
        <ecNumber evidence="6">3.5.2.6</ecNumber>
    </recommendedName>
</protein>
<keyword evidence="8 13" id="KW-0732">Signal</keyword>
<dbReference type="PANTHER" id="PTHR42951">
    <property type="entry name" value="METALLO-BETA-LACTAMASE DOMAIN-CONTAINING"/>
    <property type="match status" value="1"/>
</dbReference>
<name>A0A840KFA6_9FLAO</name>
<keyword evidence="12" id="KW-0046">Antibiotic resistance</keyword>
<evidence type="ECO:0000256" key="1">
    <source>
        <dbReference type="ARBA" id="ARBA00001526"/>
    </source>
</evidence>
<keyword evidence="11" id="KW-0862">Zinc</keyword>
<feature type="signal peptide" evidence="13">
    <location>
        <begin position="1"/>
        <end position="25"/>
    </location>
</feature>
<dbReference type="PROSITE" id="PS51257">
    <property type="entry name" value="PROKAR_LIPOPROTEIN"/>
    <property type="match status" value="1"/>
</dbReference>
<comment type="catalytic activity">
    <reaction evidence="1">
        <text>a beta-lactam + H2O = a substituted beta-amino acid</text>
        <dbReference type="Rhea" id="RHEA:20401"/>
        <dbReference type="ChEBI" id="CHEBI:15377"/>
        <dbReference type="ChEBI" id="CHEBI:35627"/>
        <dbReference type="ChEBI" id="CHEBI:140347"/>
        <dbReference type="EC" id="3.5.2.6"/>
    </reaction>
</comment>
<evidence type="ECO:0000256" key="4">
    <source>
        <dbReference type="ARBA" id="ARBA00005250"/>
    </source>
</evidence>
<evidence type="ECO:0000313" key="15">
    <source>
        <dbReference type="EMBL" id="MBB4806203.1"/>
    </source>
</evidence>
<dbReference type="InterPro" id="IPR001279">
    <property type="entry name" value="Metallo-B-lactamas"/>
</dbReference>
<keyword evidence="16" id="KW-1185">Reference proteome</keyword>
<evidence type="ECO:0000256" key="2">
    <source>
        <dbReference type="ARBA" id="ARBA00001947"/>
    </source>
</evidence>
<reference evidence="15 16" key="1">
    <citation type="submission" date="2020-08" db="EMBL/GenBank/DDBJ databases">
        <title>Functional genomics of gut bacteria from endangered species of beetles.</title>
        <authorList>
            <person name="Carlos-Shanley C."/>
        </authorList>
    </citation>
    <scope>NUCLEOTIDE SEQUENCE [LARGE SCALE GENOMIC DNA]</scope>
    <source>
        <strain evidence="15 16">S00151</strain>
    </source>
</reference>
<dbReference type="NCBIfam" id="NF033088">
    <property type="entry name" value="bla_subclass_B1"/>
    <property type="match status" value="1"/>
</dbReference>
<dbReference type="EC" id="3.5.2.6" evidence="6"/>
<evidence type="ECO:0000256" key="9">
    <source>
        <dbReference type="ARBA" id="ARBA00022764"/>
    </source>
</evidence>
<dbReference type="SUPFAM" id="SSF56281">
    <property type="entry name" value="Metallo-hydrolase/oxidoreductase"/>
    <property type="match status" value="1"/>
</dbReference>
<dbReference type="InterPro" id="IPR050855">
    <property type="entry name" value="NDM-1-like"/>
</dbReference>
<evidence type="ECO:0000259" key="14">
    <source>
        <dbReference type="SMART" id="SM00849"/>
    </source>
</evidence>
<dbReference type="Pfam" id="PF00753">
    <property type="entry name" value="Lactamase_B"/>
    <property type="match status" value="1"/>
</dbReference>
<gene>
    <name evidence="15" type="ORF">HNP38_001475</name>
</gene>
<evidence type="ECO:0000256" key="12">
    <source>
        <dbReference type="ARBA" id="ARBA00023251"/>
    </source>
</evidence>
<evidence type="ECO:0000256" key="13">
    <source>
        <dbReference type="SAM" id="SignalP"/>
    </source>
</evidence>
<dbReference type="InterPro" id="IPR036866">
    <property type="entry name" value="RibonucZ/Hydroxyglut_hydro"/>
</dbReference>
<dbReference type="NCBIfam" id="NF012229">
    <property type="entry name" value="bla_class_B_core"/>
    <property type="match status" value="1"/>
</dbReference>
<comment type="subunit">
    <text evidence="5">Monomer.</text>
</comment>
<feature type="domain" description="Metallo-beta-lactamase" evidence="14">
    <location>
        <begin position="63"/>
        <end position="232"/>
    </location>
</feature>
<dbReference type="InterPro" id="IPR058199">
    <property type="entry name" value="BlaB//VIM/IMP-1"/>
</dbReference>
<comment type="similarity">
    <text evidence="4">Belongs to the metallo-beta-lactamase superfamily. Class-B beta-lactamase family.</text>
</comment>
<proteinExistence type="inferred from homology"/>
<organism evidence="15 16">
    <name type="scientific">Chryseobacterium defluvii</name>
    <dbReference type="NCBI Taxonomy" id="160396"/>
    <lineage>
        <taxon>Bacteria</taxon>
        <taxon>Pseudomonadati</taxon>
        <taxon>Bacteroidota</taxon>
        <taxon>Flavobacteriia</taxon>
        <taxon>Flavobacteriales</taxon>
        <taxon>Weeksellaceae</taxon>
        <taxon>Chryseobacterium group</taxon>
        <taxon>Chryseobacterium</taxon>
    </lineage>
</organism>
<accession>A0A840KFA6</accession>
<evidence type="ECO:0000256" key="3">
    <source>
        <dbReference type="ARBA" id="ARBA00004418"/>
    </source>
</evidence>
<comment type="subcellular location">
    <subcellularLocation>
        <location evidence="3">Periplasm</location>
    </subcellularLocation>
</comment>
<dbReference type="CDD" id="cd16302">
    <property type="entry name" value="CcrA-like_MBL-B1"/>
    <property type="match status" value="1"/>
</dbReference>
<keyword evidence="7" id="KW-0479">Metal-binding</keyword>